<reference evidence="1 2" key="1">
    <citation type="journal article" date="2013" name="Mar. Genomics">
        <title>Expression of sulfatases in Rhodopirellula baltica and the diversity of sulfatases in the genus Rhodopirellula.</title>
        <authorList>
            <person name="Wegner C.E."/>
            <person name="Richter-Heitmann T."/>
            <person name="Klindworth A."/>
            <person name="Klockow C."/>
            <person name="Richter M."/>
            <person name="Achstetter T."/>
            <person name="Glockner F.O."/>
            <person name="Harder J."/>
        </authorList>
    </citation>
    <scope>NUCLEOTIDE SEQUENCE [LARGE SCALE GENOMIC DNA]</scope>
    <source>
        <strain evidence="1 2">WH47</strain>
    </source>
</reference>
<comment type="caution">
    <text evidence="1">The sequence shown here is derived from an EMBL/GenBank/DDBJ whole genome shotgun (WGS) entry which is preliminary data.</text>
</comment>
<gene>
    <name evidence="1" type="ORF">RBWH47_01211</name>
</gene>
<accession>F2AWD3</accession>
<organism evidence="1 2">
    <name type="scientific">Rhodopirellula baltica WH47</name>
    <dbReference type="NCBI Taxonomy" id="991778"/>
    <lineage>
        <taxon>Bacteria</taxon>
        <taxon>Pseudomonadati</taxon>
        <taxon>Planctomycetota</taxon>
        <taxon>Planctomycetia</taxon>
        <taxon>Pirellulales</taxon>
        <taxon>Pirellulaceae</taxon>
        <taxon>Rhodopirellula</taxon>
    </lineage>
</organism>
<name>F2AWD3_RHOBT</name>
<evidence type="ECO:0000313" key="1">
    <source>
        <dbReference type="EMBL" id="EGF26016.1"/>
    </source>
</evidence>
<sequence>MPGDGFASENIALATGWITPRFVPKHWLGCHVEHGLRVGNL</sequence>
<proteinExistence type="predicted"/>
<dbReference type="EMBL" id="AFAR01000198">
    <property type="protein sequence ID" value="EGF26016.1"/>
    <property type="molecule type" value="Genomic_DNA"/>
</dbReference>
<dbReference type="AlphaFoldDB" id="F2AWD3"/>
<protein>
    <submittedName>
        <fullName evidence="1">Uncharacterized protein</fullName>
    </submittedName>
</protein>
<dbReference type="Proteomes" id="UP000006222">
    <property type="component" value="Unassembled WGS sequence"/>
</dbReference>
<evidence type="ECO:0000313" key="2">
    <source>
        <dbReference type="Proteomes" id="UP000006222"/>
    </source>
</evidence>
<dbReference type="PATRIC" id="fig|991778.3.peg.4277"/>